<dbReference type="KEGG" id="rpx:Rpdx1_2461"/>
<evidence type="ECO:0000313" key="2">
    <source>
        <dbReference type="EMBL" id="ADU44052.1"/>
    </source>
</evidence>
<accession>E6VFG0</accession>
<dbReference type="GO" id="GO:0007165">
    <property type="term" value="P:signal transduction"/>
    <property type="evidence" value="ECO:0007669"/>
    <property type="project" value="InterPro"/>
</dbReference>
<proteinExistence type="predicted"/>
<dbReference type="GO" id="GO:0016301">
    <property type="term" value="F:kinase activity"/>
    <property type="evidence" value="ECO:0007669"/>
    <property type="project" value="UniProtKB-KW"/>
</dbReference>
<name>E6VFG0_RHOPX</name>
<protein>
    <submittedName>
        <fullName evidence="2">HPr serine kinase domain protein</fullName>
    </submittedName>
</protein>
<dbReference type="Gene3D" id="3.40.50.10140">
    <property type="entry name" value="Toll/interleukin-1 receptor homology (TIR) domain"/>
    <property type="match status" value="1"/>
</dbReference>
<evidence type="ECO:0000259" key="1">
    <source>
        <dbReference type="Pfam" id="PF13676"/>
    </source>
</evidence>
<keyword evidence="2" id="KW-0418">Kinase</keyword>
<dbReference type="EMBL" id="CP002418">
    <property type="protein sequence ID" value="ADU44052.1"/>
    <property type="molecule type" value="Genomic_DNA"/>
</dbReference>
<feature type="domain" description="TIR" evidence="1">
    <location>
        <begin position="3"/>
        <end position="114"/>
    </location>
</feature>
<dbReference type="OrthoDB" id="122965at2"/>
<gene>
    <name evidence="2" type="ordered locus">Rpdx1_2461</name>
</gene>
<dbReference type="eggNOG" id="ENOG5032TKD">
    <property type="taxonomic scope" value="Bacteria"/>
</dbReference>
<keyword evidence="2" id="KW-0808">Transferase</keyword>
<dbReference type="AlphaFoldDB" id="E6VFG0"/>
<evidence type="ECO:0000313" key="3">
    <source>
        <dbReference type="Proteomes" id="UP000001402"/>
    </source>
</evidence>
<dbReference type="Pfam" id="PF13676">
    <property type="entry name" value="TIR_2"/>
    <property type="match status" value="1"/>
</dbReference>
<dbReference type="SUPFAM" id="SSF52200">
    <property type="entry name" value="Toll/Interleukin receptor TIR domain"/>
    <property type="match status" value="1"/>
</dbReference>
<sequence length="286" mass="31951">MRIFISWSGDLSKALAEVIRNWLPSALQYVKPYFSPSDIEKGSKRASEIFKELSTSSVCIIVLTRDNLNSNWIMFEAGAISCTIDHAKVCPIIFNLDETDLQGPLAQFQTTKFLRQDIRSLFFTINSAAGDKKLSDSVLTAVFDKWWPDLEGQVVKILDAHKASKSTTDIRSERDLIEELLLLTRKMSAEVGTSRATENLRRGGLASSPALLKYETSLYKSMMDLVQDAFDLGNFEDDELAALKRSIDTLITTVSAKSLVPVLKTGLIDQLSRLSLDVQRYIESPS</sequence>
<dbReference type="Proteomes" id="UP000001402">
    <property type="component" value="Chromosome"/>
</dbReference>
<organism evidence="2 3">
    <name type="scientific">Rhodopseudomonas palustris (strain DX-1)</name>
    <dbReference type="NCBI Taxonomy" id="652103"/>
    <lineage>
        <taxon>Bacteria</taxon>
        <taxon>Pseudomonadati</taxon>
        <taxon>Pseudomonadota</taxon>
        <taxon>Alphaproteobacteria</taxon>
        <taxon>Hyphomicrobiales</taxon>
        <taxon>Nitrobacteraceae</taxon>
        <taxon>Rhodopseudomonas</taxon>
    </lineage>
</organism>
<dbReference type="InterPro" id="IPR035897">
    <property type="entry name" value="Toll_tir_struct_dom_sf"/>
</dbReference>
<dbReference type="InterPro" id="IPR000157">
    <property type="entry name" value="TIR_dom"/>
</dbReference>
<dbReference type="STRING" id="652103.Rpdx1_2461"/>
<dbReference type="HOGENOM" id="CLU_078752_0_0_5"/>
<reference evidence="2" key="1">
    <citation type="submission" date="2010-12" db="EMBL/GenBank/DDBJ databases">
        <title>Complete sequence of Rhodopseudomonas palustris DX-1.</title>
        <authorList>
            <consortium name="US DOE Joint Genome Institute"/>
            <person name="Lucas S."/>
            <person name="Copeland A."/>
            <person name="Lapidus A."/>
            <person name="Cheng J.-F."/>
            <person name="Goodwin L."/>
            <person name="Pitluck S."/>
            <person name="Misra M."/>
            <person name="Chertkov O."/>
            <person name="Detter J.C."/>
            <person name="Han C."/>
            <person name="Tapia R."/>
            <person name="Land M."/>
            <person name="Hauser L."/>
            <person name="Kyrpides N."/>
            <person name="Ivanova N."/>
            <person name="Ovchinnikova G."/>
            <person name="Logan B."/>
            <person name="Oda Y."/>
            <person name="Harwood C."/>
            <person name="Woyke T."/>
        </authorList>
    </citation>
    <scope>NUCLEOTIDE SEQUENCE [LARGE SCALE GENOMIC DNA]</scope>
    <source>
        <strain evidence="2">DX-1</strain>
    </source>
</reference>
<dbReference type="BioCyc" id="RPAL652103:RPDX1_RS12075-MONOMER"/>